<name>A0A382X6K2_9ZZZZ</name>
<dbReference type="AlphaFoldDB" id="A0A382X6K2"/>
<organism evidence="1">
    <name type="scientific">marine metagenome</name>
    <dbReference type="NCBI Taxonomy" id="408172"/>
    <lineage>
        <taxon>unclassified sequences</taxon>
        <taxon>metagenomes</taxon>
        <taxon>ecological metagenomes</taxon>
    </lineage>
</organism>
<protein>
    <submittedName>
        <fullName evidence="1">Uncharacterized protein</fullName>
    </submittedName>
</protein>
<gene>
    <name evidence="1" type="ORF">METZ01_LOCUS419691</name>
</gene>
<sequence>IYAGGGSGAAIGGGYAAASSANATGIPGGGGQGIEYTSWAITHYSSGGVPNSGGGGGAGGIQMSEGTYDNSVGGAGIVLIRYEVAA</sequence>
<reference evidence="1" key="1">
    <citation type="submission" date="2018-05" db="EMBL/GenBank/DDBJ databases">
        <authorList>
            <person name="Lanie J.A."/>
            <person name="Ng W.-L."/>
            <person name="Kazmierczak K.M."/>
            <person name="Andrzejewski T.M."/>
            <person name="Davidsen T.M."/>
            <person name="Wayne K.J."/>
            <person name="Tettelin H."/>
            <person name="Glass J.I."/>
            <person name="Rusch D."/>
            <person name="Podicherti R."/>
            <person name="Tsui H.-C.T."/>
            <person name="Winkler M.E."/>
        </authorList>
    </citation>
    <scope>NUCLEOTIDE SEQUENCE</scope>
</reference>
<evidence type="ECO:0000313" key="1">
    <source>
        <dbReference type="EMBL" id="SVD66837.1"/>
    </source>
</evidence>
<proteinExistence type="predicted"/>
<accession>A0A382X6K2</accession>
<dbReference type="EMBL" id="UINC01165444">
    <property type="protein sequence ID" value="SVD66837.1"/>
    <property type="molecule type" value="Genomic_DNA"/>
</dbReference>
<feature type="non-terminal residue" evidence="1">
    <location>
        <position position="1"/>
    </location>
</feature>